<dbReference type="GO" id="GO:0046872">
    <property type="term" value="F:metal ion binding"/>
    <property type="evidence" value="ECO:0007669"/>
    <property type="project" value="UniProtKB-KW"/>
</dbReference>
<organism evidence="4">
    <name type="scientific">freshwater metagenome</name>
    <dbReference type="NCBI Taxonomy" id="449393"/>
    <lineage>
        <taxon>unclassified sequences</taxon>
        <taxon>metagenomes</taxon>
        <taxon>ecological metagenomes</taxon>
    </lineage>
</organism>
<dbReference type="GO" id="GO:0019323">
    <property type="term" value="P:pentose catabolic process"/>
    <property type="evidence" value="ECO:0007669"/>
    <property type="project" value="TreeGrafter"/>
</dbReference>
<evidence type="ECO:0000256" key="2">
    <source>
        <dbReference type="ARBA" id="ARBA00023239"/>
    </source>
</evidence>
<keyword evidence="2" id="KW-0456">Lyase</keyword>
<dbReference type="PANTHER" id="PTHR22789">
    <property type="entry name" value="FUCULOSE PHOSPHATE ALDOLASE"/>
    <property type="match status" value="1"/>
</dbReference>
<dbReference type="AlphaFoldDB" id="A0A6J6FGQ7"/>
<evidence type="ECO:0000313" key="4">
    <source>
        <dbReference type="EMBL" id="CAB4586164.1"/>
    </source>
</evidence>
<dbReference type="EMBL" id="CAEZSR010000190">
    <property type="protein sequence ID" value="CAB4586164.1"/>
    <property type="molecule type" value="Genomic_DNA"/>
</dbReference>
<accession>A0A6J6FGQ7</accession>
<proteinExistence type="predicted"/>
<dbReference type="Pfam" id="PF00596">
    <property type="entry name" value="Aldolase_II"/>
    <property type="match status" value="1"/>
</dbReference>
<dbReference type="SUPFAM" id="SSF53639">
    <property type="entry name" value="AraD/HMP-PK domain-like"/>
    <property type="match status" value="1"/>
</dbReference>
<sequence length="222" mass="23105">MDPTEARSAVHDLLSRMVADRLVVGSAGNASVRIDETTIVVSAGGRAVHHLSPDDHPVVDLATGGATGGLAPTSELALHLAVMRAFPEVGAVVHTHSPYAAGWSVARLDLDFVCNENIGPAGERILVTDPYAPPGTAALAEATVATLRRQPGSRACLLANHGPLAVGPTPEVAYTVAQQVEWIAQVTFVARSVGHVHVIPPADQDAIGTTYGFTVARVTDHR</sequence>
<reference evidence="4" key="1">
    <citation type="submission" date="2020-05" db="EMBL/GenBank/DDBJ databases">
        <authorList>
            <person name="Chiriac C."/>
            <person name="Salcher M."/>
            <person name="Ghai R."/>
            <person name="Kavagutti S V."/>
        </authorList>
    </citation>
    <scope>NUCLEOTIDE SEQUENCE</scope>
</reference>
<dbReference type="Gene3D" id="3.40.225.10">
    <property type="entry name" value="Class II aldolase/adducin N-terminal domain"/>
    <property type="match status" value="1"/>
</dbReference>
<evidence type="ECO:0000256" key="1">
    <source>
        <dbReference type="ARBA" id="ARBA00022723"/>
    </source>
</evidence>
<evidence type="ECO:0000259" key="3">
    <source>
        <dbReference type="SMART" id="SM01007"/>
    </source>
</evidence>
<feature type="domain" description="Class II aldolase/adducin N-terminal" evidence="3">
    <location>
        <begin position="8"/>
        <end position="188"/>
    </location>
</feature>
<dbReference type="SMART" id="SM01007">
    <property type="entry name" value="Aldolase_II"/>
    <property type="match status" value="1"/>
</dbReference>
<dbReference type="GO" id="GO:0005829">
    <property type="term" value="C:cytosol"/>
    <property type="evidence" value="ECO:0007669"/>
    <property type="project" value="TreeGrafter"/>
</dbReference>
<dbReference type="InterPro" id="IPR050197">
    <property type="entry name" value="Aldolase_class_II_sugar_metab"/>
</dbReference>
<name>A0A6J6FGQ7_9ZZZZ</name>
<keyword evidence="1" id="KW-0479">Metal-binding</keyword>
<dbReference type="PANTHER" id="PTHR22789:SF0">
    <property type="entry name" value="3-OXO-TETRONATE 4-PHOSPHATE DECARBOXYLASE-RELATED"/>
    <property type="match status" value="1"/>
</dbReference>
<protein>
    <submittedName>
        <fullName evidence="4">Unannotated protein</fullName>
    </submittedName>
</protein>
<dbReference type="InterPro" id="IPR001303">
    <property type="entry name" value="Aldolase_II/adducin_N"/>
</dbReference>
<dbReference type="InterPro" id="IPR036409">
    <property type="entry name" value="Aldolase_II/adducin_N_sf"/>
</dbReference>
<gene>
    <name evidence="4" type="ORF">UFOPK1493_03431</name>
</gene>
<dbReference type="GO" id="GO:0016832">
    <property type="term" value="F:aldehyde-lyase activity"/>
    <property type="evidence" value="ECO:0007669"/>
    <property type="project" value="TreeGrafter"/>
</dbReference>